<dbReference type="Proteomes" id="UP000886653">
    <property type="component" value="Unassembled WGS sequence"/>
</dbReference>
<feature type="compositionally biased region" description="Basic and acidic residues" evidence="1">
    <location>
        <begin position="361"/>
        <end position="371"/>
    </location>
</feature>
<dbReference type="InterPro" id="IPR014718">
    <property type="entry name" value="GH-type_carb-bd"/>
</dbReference>
<accession>A0A9P6NJJ1</accession>
<dbReference type="SUPFAM" id="SSF74650">
    <property type="entry name" value="Galactose mutarotase-like"/>
    <property type="match status" value="1"/>
</dbReference>
<sequence>MATRVLQVQDTHGRKLSLELLSRGLTVHRLLVERPGFGARDLVCGPEYATEYEQEGRTFKNQVVGRYTNRLAAGPSSIETRDGGKITLNLESNDRGKNYLHGGFNGYDLRDFESISPNSAIVKTFQKASGSQNHSNSNMDDKTHILYFHLHSPAGDQGFPETIDLLATVTLKAHSDDLPSQVLTTSHSHLGRLEFSLQAMICESLDDTQHISSRGTPLNLTWHIGYILNSFDELQGDEGGINQYKLGINADQYVETDEEHLPTGNIKKTSEIGFDLSTGDLVTGVGIEVIGKHIPKNGFDHCLIFKDIKNTDCVKASLRSPTDDVILNFRTNQTAVQCYSSNYFDGTGSRKKLHQIHSRPRGYEKHGQRVK</sequence>
<reference evidence="2" key="1">
    <citation type="submission" date="2013-11" db="EMBL/GenBank/DDBJ databases">
        <title>Genome sequence of the fusiform rust pathogen reveals effectors for host alternation and coevolution with pine.</title>
        <authorList>
            <consortium name="DOE Joint Genome Institute"/>
            <person name="Smith K."/>
            <person name="Pendleton A."/>
            <person name="Kubisiak T."/>
            <person name="Anderson C."/>
            <person name="Salamov A."/>
            <person name="Aerts A."/>
            <person name="Riley R."/>
            <person name="Clum A."/>
            <person name="Lindquist E."/>
            <person name="Ence D."/>
            <person name="Campbell M."/>
            <person name="Kronenberg Z."/>
            <person name="Feau N."/>
            <person name="Dhillon B."/>
            <person name="Hamelin R."/>
            <person name="Burleigh J."/>
            <person name="Smith J."/>
            <person name="Yandell M."/>
            <person name="Nelson C."/>
            <person name="Grigoriev I."/>
            <person name="Davis J."/>
        </authorList>
    </citation>
    <scope>NUCLEOTIDE SEQUENCE</scope>
    <source>
        <strain evidence="2">G11</strain>
    </source>
</reference>
<organism evidence="2 3">
    <name type="scientific">Cronartium quercuum f. sp. fusiforme G11</name>
    <dbReference type="NCBI Taxonomy" id="708437"/>
    <lineage>
        <taxon>Eukaryota</taxon>
        <taxon>Fungi</taxon>
        <taxon>Dikarya</taxon>
        <taxon>Basidiomycota</taxon>
        <taxon>Pucciniomycotina</taxon>
        <taxon>Pucciniomycetes</taxon>
        <taxon>Pucciniales</taxon>
        <taxon>Coleosporiaceae</taxon>
        <taxon>Cronartium</taxon>
    </lineage>
</organism>
<dbReference type="InterPro" id="IPR008183">
    <property type="entry name" value="Aldose_1/G6P_1-epimerase"/>
</dbReference>
<name>A0A9P6NJJ1_9BASI</name>
<evidence type="ECO:0000313" key="2">
    <source>
        <dbReference type="EMBL" id="KAG0147149.1"/>
    </source>
</evidence>
<dbReference type="AlphaFoldDB" id="A0A9P6NJJ1"/>
<dbReference type="InterPro" id="IPR011013">
    <property type="entry name" value="Gal_mutarotase_sf_dom"/>
</dbReference>
<evidence type="ECO:0000256" key="1">
    <source>
        <dbReference type="SAM" id="MobiDB-lite"/>
    </source>
</evidence>
<proteinExistence type="predicted"/>
<protein>
    <recommendedName>
        <fullName evidence="4">Aldose 1-epimerase</fullName>
    </recommendedName>
</protein>
<dbReference type="PANTHER" id="PTHR10091:SF0">
    <property type="entry name" value="GALACTOSE MUTAROTASE"/>
    <property type="match status" value="1"/>
</dbReference>
<dbReference type="GO" id="GO:0004034">
    <property type="term" value="F:aldose 1-epimerase activity"/>
    <property type="evidence" value="ECO:0007669"/>
    <property type="project" value="TreeGrafter"/>
</dbReference>
<dbReference type="GO" id="GO:0030246">
    <property type="term" value="F:carbohydrate binding"/>
    <property type="evidence" value="ECO:0007669"/>
    <property type="project" value="InterPro"/>
</dbReference>
<dbReference type="EMBL" id="MU167251">
    <property type="protein sequence ID" value="KAG0147149.1"/>
    <property type="molecule type" value="Genomic_DNA"/>
</dbReference>
<dbReference type="Gene3D" id="2.70.98.10">
    <property type="match status" value="1"/>
</dbReference>
<dbReference type="PANTHER" id="PTHR10091">
    <property type="entry name" value="ALDOSE-1-EPIMERASE"/>
    <property type="match status" value="1"/>
</dbReference>
<evidence type="ECO:0000313" key="3">
    <source>
        <dbReference type="Proteomes" id="UP000886653"/>
    </source>
</evidence>
<feature type="region of interest" description="Disordered" evidence="1">
    <location>
        <begin position="348"/>
        <end position="371"/>
    </location>
</feature>
<keyword evidence="3" id="KW-1185">Reference proteome</keyword>
<comment type="caution">
    <text evidence="2">The sequence shown here is derived from an EMBL/GenBank/DDBJ whole genome shotgun (WGS) entry which is preliminary data.</text>
</comment>
<evidence type="ECO:0008006" key="4">
    <source>
        <dbReference type="Google" id="ProtNLM"/>
    </source>
</evidence>
<dbReference type="GO" id="GO:0033499">
    <property type="term" value="P:galactose catabolic process via UDP-galactose, Leloir pathway"/>
    <property type="evidence" value="ECO:0007669"/>
    <property type="project" value="TreeGrafter"/>
</dbReference>
<gene>
    <name evidence="2" type="ORF">CROQUDRAFT_43371</name>
</gene>
<dbReference type="GO" id="GO:0006006">
    <property type="term" value="P:glucose metabolic process"/>
    <property type="evidence" value="ECO:0007669"/>
    <property type="project" value="TreeGrafter"/>
</dbReference>
<feature type="compositionally biased region" description="Basic residues" evidence="1">
    <location>
        <begin position="349"/>
        <end position="360"/>
    </location>
</feature>
<dbReference type="Pfam" id="PF01263">
    <property type="entry name" value="Aldose_epim"/>
    <property type="match status" value="2"/>
</dbReference>
<dbReference type="OrthoDB" id="274691at2759"/>